<dbReference type="Gene3D" id="3.20.20.190">
    <property type="entry name" value="Phosphatidylinositol (PI) phosphodiesterase"/>
    <property type="match status" value="1"/>
</dbReference>
<dbReference type="Pfam" id="PF03009">
    <property type="entry name" value="GDPD"/>
    <property type="match status" value="1"/>
</dbReference>
<dbReference type="CDD" id="cd08613">
    <property type="entry name" value="GDPD_GDE4_like_1"/>
    <property type="match status" value="1"/>
</dbReference>
<dbReference type="Proteomes" id="UP000050863">
    <property type="component" value="Unassembled WGS sequence"/>
</dbReference>
<keyword evidence="3" id="KW-1185">Reference proteome</keyword>
<proteinExistence type="predicted"/>
<dbReference type="PROSITE" id="PS51704">
    <property type="entry name" value="GP_PDE"/>
    <property type="match status" value="1"/>
</dbReference>
<dbReference type="GO" id="GO:0006629">
    <property type="term" value="P:lipid metabolic process"/>
    <property type="evidence" value="ECO:0007669"/>
    <property type="project" value="InterPro"/>
</dbReference>
<sequence>MNKKLKYAATAIAIIAGAIYLNNTNLLAEHHGGKSVLLAHRGMAQRFDERDLKNDTCTAARMLPPTHEYQENTISSMRASFAAGADIVELDVHPTTDGEFAVFHDWTLDCRTDGHGVTREHSMAYLKKLDIAHGYTADGGKTFPFRGKGIGQMPTLTEVLTTFPQARLLINVKSRDASEGEKLAAALAKLPAERRTQIMVYGGDEPVEAVRKRLPEIRTISRASIKSCLLGYIGYGWTGLLPKACSNAMVMVPINVAPWMWGWPDRFINRMKVANSEVFVLGSYRGGGFSSGIDTSEQFARLPQNFSGGIWTNEIEVIAPLVRR</sequence>
<evidence type="ECO:0000259" key="1">
    <source>
        <dbReference type="PROSITE" id="PS51704"/>
    </source>
</evidence>
<dbReference type="SUPFAM" id="SSF51695">
    <property type="entry name" value="PLC-like phosphodiesterases"/>
    <property type="match status" value="1"/>
</dbReference>
<name>A0A0R3KSC0_9BRAD</name>
<dbReference type="PANTHER" id="PTHR43805:SF1">
    <property type="entry name" value="GP-PDE DOMAIN-CONTAINING PROTEIN"/>
    <property type="match status" value="1"/>
</dbReference>
<dbReference type="STRING" id="280332.CQ12_03350"/>
<dbReference type="InterPro" id="IPR030395">
    <property type="entry name" value="GP_PDE_dom"/>
</dbReference>
<accession>A0A0R3KSC0</accession>
<comment type="caution">
    <text evidence="2">The sequence shown here is derived from an EMBL/GenBank/DDBJ whole genome shotgun (WGS) entry which is preliminary data.</text>
</comment>
<gene>
    <name evidence="2" type="ORF">CQ12_03350</name>
</gene>
<dbReference type="InterPro" id="IPR017946">
    <property type="entry name" value="PLC-like_Pdiesterase_TIM-brl"/>
</dbReference>
<dbReference type="EMBL" id="LLXZ01000205">
    <property type="protein sequence ID" value="KRQ95637.1"/>
    <property type="molecule type" value="Genomic_DNA"/>
</dbReference>
<dbReference type="RefSeq" id="WP_057839923.1">
    <property type="nucleotide sequence ID" value="NZ_LLXZ01000205.1"/>
</dbReference>
<dbReference type="GO" id="GO:0008081">
    <property type="term" value="F:phosphoric diester hydrolase activity"/>
    <property type="evidence" value="ECO:0007669"/>
    <property type="project" value="InterPro"/>
</dbReference>
<feature type="domain" description="GP-PDE" evidence="1">
    <location>
        <begin position="51"/>
        <end position="322"/>
    </location>
</feature>
<dbReference type="AlphaFoldDB" id="A0A0R3KSC0"/>
<dbReference type="PANTHER" id="PTHR43805">
    <property type="entry name" value="GLYCEROPHOSPHORYL DIESTER PHOSPHODIESTERASE"/>
    <property type="match status" value="1"/>
</dbReference>
<reference evidence="2 3" key="1">
    <citation type="submission" date="2014-03" db="EMBL/GenBank/DDBJ databases">
        <title>Bradyrhizobium valentinum sp. nov., isolated from effective nodules of Lupinus mariae-josephae, a lupine endemic of basic-lime soils in Eastern Spain.</title>
        <authorList>
            <person name="Duran D."/>
            <person name="Rey L."/>
            <person name="Navarro A."/>
            <person name="Busquets A."/>
            <person name="Imperial J."/>
            <person name="Ruiz-Argueso T."/>
        </authorList>
    </citation>
    <scope>NUCLEOTIDE SEQUENCE [LARGE SCALE GENOMIC DNA]</scope>
    <source>
        <strain evidence="2 3">PAC68</strain>
    </source>
</reference>
<protein>
    <submittedName>
        <fullName evidence="2">Glycerophosphodiester phosphodiesterase</fullName>
    </submittedName>
</protein>
<organism evidence="2 3">
    <name type="scientific">Bradyrhizobium jicamae</name>
    <dbReference type="NCBI Taxonomy" id="280332"/>
    <lineage>
        <taxon>Bacteria</taxon>
        <taxon>Pseudomonadati</taxon>
        <taxon>Pseudomonadota</taxon>
        <taxon>Alphaproteobacteria</taxon>
        <taxon>Hyphomicrobiales</taxon>
        <taxon>Nitrobacteraceae</taxon>
        <taxon>Bradyrhizobium</taxon>
    </lineage>
</organism>
<evidence type="ECO:0000313" key="3">
    <source>
        <dbReference type="Proteomes" id="UP000050863"/>
    </source>
</evidence>
<evidence type="ECO:0000313" key="2">
    <source>
        <dbReference type="EMBL" id="KRQ95637.1"/>
    </source>
</evidence>